<organism evidence="1 2">
    <name type="scientific">Hypoxylon rubiginosum</name>
    <dbReference type="NCBI Taxonomy" id="110542"/>
    <lineage>
        <taxon>Eukaryota</taxon>
        <taxon>Fungi</taxon>
        <taxon>Dikarya</taxon>
        <taxon>Ascomycota</taxon>
        <taxon>Pezizomycotina</taxon>
        <taxon>Sordariomycetes</taxon>
        <taxon>Xylariomycetidae</taxon>
        <taxon>Xylariales</taxon>
        <taxon>Hypoxylaceae</taxon>
        <taxon>Hypoxylon</taxon>
    </lineage>
</organism>
<protein>
    <submittedName>
        <fullName evidence="1">Uncharacterized protein</fullName>
    </submittedName>
</protein>
<keyword evidence="2" id="KW-1185">Reference proteome</keyword>
<dbReference type="EMBL" id="MU394401">
    <property type="protein sequence ID" value="KAI6081284.1"/>
    <property type="molecule type" value="Genomic_DNA"/>
</dbReference>
<evidence type="ECO:0000313" key="2">
    <source>
        <dbReference type="Proteomes" id="UP001497680"/>
    </source>
</evidence>
<comment type="caution">
    <text evidence="1">The sequence shown here is derived from an EMBL/GenBank/DDBJ whole genome shotgun (WGS) entry which is preliminary data.</text>
</comment>
<sequence length="72" mass="8449">MQATRYTVLYLPSLALWLIPRICNIFGSHLRSYSKLHMQKWVGGLHKPKGNIWKTLMTVKIRSLYVAPRPLR</sequence>
<name>A0ACC0CLL8_9PEZI</name>
<accession>A0ACC0CLL8</accession>
<proteinExistence type="predicted"/>
<dbReference type="Proteomes" id="UP001497680">
    <property type="component" value="Unassembled WGS sequence"/>
</dbReference>
<gene>
    <name evidence="1" type="ORF">F4821DRAFT_249698</name>
</gene>
<reference evidence="1 2" key="1">
    <citation type="journal article" date="2022" name="New Phytol.">
        <title>Ecological generalism drives hyperdiversity of secondary metabolite gene clusters in xylarialean endophytes.</title>
        <authorList>
            <person name="Franco M.E.E."/>
            <person name="Wisecaver J.H."/>
            <person name="Arnold A.E."/>
            <person name="Ju Y.M."/>
            <person name="Slot J.C."/>
            <person name="Ahrendt S."/>
            <person name="Moore L.P."/>
            <person name="Eastman K.E."/>
            <person name="Scott K."/>
            <person name="Konkel Z."/>
            <person name="Mondo S.J."/>
            <person name="Kuo A."/>
            <person name="Hayes R.D."/>
            <person name="Haridas S."/>
            <person name="Andreopoulos B."/>
            <person name="Riley R."/>
            <person name="LaButti K."/>
            <person name="Pangilinan J."/>
            <person name="Lipzen A."/>
            <person name="Amirebrahimi M."/>
            <person name="Yan J."/>
            <person name="Adam C."/>
            <person name="Keymanesh K."/>
            <person name="Ng V."/>
            <person name="Louie K."/>
            <person name="Northen T."/>
            <person name="Drula E."/>
            <person name="Henrissat B."/>
            <person name="Hsieh H.M."/>
            <person name="Youens-Clark K."/>
            <person name="Lutzoni F."/>
            <person name="Miadlikowska J."/>
            <person name="Eastwood D.C."/>
            <person name="Hamelin R.C."/>
            <person name="Grigoriev I.V."/>
            <person name="U'Ren J.M."/>
        </authorList>
    </citation>
    <scope>NUCLEOTIDE SEQUENCE [LARGE SCALE GENOMIC DNA]</scope>
    <source>
        <strain evidence="1 2">ER1909</strain>
    </source>
</reference>
<evidence type="ECO:0000313" key="1">
    <source>
        <dbReference type="EMBL" id="KAI6081284.1"/>
    </source>
</evidence>